<comment type="caution">
    <text evidence="7">The sequence shown here is derived from an EMBL/GenBank/DDBJ whole genome shotgun (WGS) entry which is preliminary data.</text>
</comment>
<gene>
    <name evidence="7" type="ORF">PA7_24010</name>
</gene>
<evidence type="ECO:0000313" key="7">
    <source>
        <dbReference type="EMBL" id="GEL18564.1"/>
    </source>
</evidence>
<sequence>MPIVRYRYRVYPTPDQEQALARTFGCARVVYNDCLRIRQEAYTAGEKLPDSEVQRRVITLATHTPERAWLGEVASVALVQACQDARRAYRNWLDSLSGKRKGRRIGRPRFRSRKDHRQSIRLTRNGFTLRANGRVHVAKVGELRVEWSRPLPSVPSSCAVIREADGRYYVSFVVERDPAPLPPTDREVGVALGLGRLAVTSDGQVIANPRHLRAAQRRLARSIHDAGWSTLVRLIEEKATHHGRTVVKIDRWYPSSRLCSTCGHRDGPKPLAVRSWTCPACGSEHDRDLNAARNVLAEGRRIAAGLAEIENACGGDVRPGPGRAAAGEAGTRLGALA</sequence>
<evidence type="ECO:0000256" key="2">
    <source>
        <dbReference type="ARBA" id="ARBA00022833"/>
    </source>
</evidence>
<reference evidence="7 8" key="1">
    <citation type="submission" date="2019-07" db="EMBL/GenBank/DDBJ databases">
        <title>Whole genome shotgun sequence of Pseudonocardia asaccharolytica NBRC 16224.</title>
        <authorList>
            <person name="Hosoyama A."/>
            <person name="Uohara A."/>
            <person name="Ohji S."/>
            <person name="Ichikawa N."/>
        </authorList>
    </citation>
    <scope>NUCLEOTIDE SEQUENCE [LARGE SCALE GENOMIC DNA]</scope>
    <source>
        <strain evidence="7 8">NBRC 16224</strain>
    </source>
</reference>
<evidence type="ECO:0000259" key="6">
    <source>
        <dbReference type="Pfam" id="PF12323"/>
    </source>
</evidence>
<dbReference type="GO" id="GO:0003677">
    <property type="term" value="F:DNA binding"/>
    <property type="evidence" value="ECO:0007669"/>
    <property type="project" value="UniProtKB-KW"/>
</dbReference>
<dbReference type="EMBL" id="BJVI01000022">
    <property type="protein sequence ID" value="GEL18564.1"/>
    <property type="molecule type" value="Genomic_DNA"/>
</dbReference>
<dbReference type="Pfam" id="PF07282">
    <property type="entry name" value="Cas12f1-like_TNB"/>
    <property type="match status" value="1"/>
</dbReference>
<accession>A0A511D4P5</accession>
<name>A0A511D4P5_9PSEU</name>
<protein>
    <recommendedName>
        <fullName evidence="9">Transposase</fullName>
    </recommendedName>
</protein>
<keyword evidence="3" id="KW-0238">DNA-binding</keyword>
<feature type="domain" description="Transposase putative helix-turn-helix" evidence="6">
    <location>
        <begin position="5"/>
        <end position="47"/>
    </location>
</feature>
<evidence type="ECO:0000256" key="1">
    <source>
        <dbReference type="ARBA" id="ARBA00022723"/>
    </source>
</evidence>
<keyword evidence="1" id="KW-0479">Metal-binding</keyword>
<dbReference type="InterPro" id="IPR021027">
    <property type="entry name" value="Transposase_put_HTH"/>
</dbReference>
<evidence type="ECO:0000256" key="4">
    <source>
        <dbReference type="SAM" id="MobiDB-lite"/>
    </source>
</evidence>
<dbReference type="InterPro" id="IPR010095">
    <property type="entry name" value="Cas12f1-like_TNB"/>
</dbReference>
<evidence type="ECO:0008006" key="9">
    <source>
        <dbReference type="Google" id="ProtNLM"/>
    </source>
</evidence>
<keyword evidence="8" id="KW-1185">Reference proteome</keyword>
<dbReference type="GO" id="GO:0046872">
    <property type="term" value="F:metal ion binding"/>
    <property type="evidence" value="ECO:0007669"/>
    <property type="project" value="UniProtKB-KW"/>
</dbReference>
<dbReference type="STRING" id="1123024.GCA_000423625_00882"/>
<evidence type="ECO:0000259" key="5">
    <source>
        <dbReference type="Pfam" id="PF07282"/>
    </source>
</evidence>
<keyword evidence="2" id="KW-0862">Zinc</keyword>
<dbReference type="RefSeq" id="WP_028929019.1">
    <property type="nucleotide sequence ID" value="NZ_AUII01000003.1"/>
</dbReference>
<evidence type="ECO:0000313" key="8">
    <source>
        <dbReference type="Proteomes" id="UP000321328"/>
    </source>
</evidence>
<dbReference type="NCBIfam" id="NF040570">
    <property type="entry name" value="guided_TnpB"/>
    <property type="match status" value="2"/>
</dbReference>
<dbReference type="AlphaFoldDB" id="A0A511D4P5"/>
<dbReference type="Pfam" id="PF12323">
    <property type="entry name" value="HTH_OrfB_IS605"/>
    <property type="match status" value="1"/>
</dbReference>
<proteinExistence type="predicted"/>
<feature type="domain" description="Cas12f1-like TNB" evidence="5">
    <location>
        <begin position="228"/>
        <end position="295"/>
    </location>
</feature>
<organism evidence="7 8">
    <name type="scientific">Pseudonocardia asaccharolytica DSM 44247 = NBRC 16224</name>
    <dbReference type="NCBI Taxonomy" id="1123024"/>
    <lineage>
        <taxon>Bacteria</taxon>
        <taxon>Bacillati</taxon>
        <taxon>Actinomycetota</taxon>
        <taxon>Actinomycetes</taxon>
        <taxon>Pseudonocardiales</taxon>
        <taxon>Pseudonocardiaceae</taxon>
        <taxon>Pseudonocardia</taxon>
    </lineage>
</organism>
<dbReference type="Proteomes" id="UP000321328">
    <property type="component" value="Unassembled WGS sequence"/>
</dbReference>
<evidence type="ECO:0000256" key="3">
    <source>
        <dbReference type="ARBA" id="ARBA00023125"/>
    </source>
</evidence>
<feature type="region of interest" description="Disordered" evidence="4">
    <location>
        <begin position="317"/>
        <end position="337"/>
    </location>
</feature>